<sequence length="170" mass="18519">MNKVFAALALGLSVSASAKSVDIATLESCTTIQNALKRLVCFDDAMAGNHTVQADTHTLQTNSTVATAPQVVAVAAVPEQSAEQKFGLENKVKEKLADIEDITLEVVKLKVSSRGMRTFTLENDHVWKQIGSDSFYAKVGDKVTIKRASFNSYLMNKTGSNRSIRVKRLQ</sequence>
<proteinExistence type="predicted"/>
<evidence type="ECO:0000313" key="2">
    <source>
        <dbReference type="EMBL" id="KZN44274.1"/>
    </source>
</evidence>
<evidence type="ECO:0000313" key="3">
    <source>
        <dbReference type="Proteomes" id="UP000076587"/>
    </source>
</evidence>
<name>A0A166ZFZ7_9GAMM</name>
<feature type="chain" id="PRO_5007883185" evidence="1">
    <location>
        <begin position="19"/>
        <end position="170"/>
    </location>
</feature>
<gene>
    <name evidence="2" type="ORF">N482_17225</name>
</gene>
<dbReference type="AlphaFoldDB" id="A0A166ZFZ7"/>
<comment type="caution">
    <text evidence="2">The sequence shown here is derived from an EMBL/GenBank/DDBJ whole genome shotgun (WGS) entry which is preliminary data.</text>
</comment>
<accession>A0A166ZFZ7</accession>
<evidence type="ECO:0000256" key="1">
    <source>
        <dbReference type="SAM" id="SignalP"/>
    </source>
</evidence>
<dbReference type="EMBL" id="AUXT01000196">
    <property type="protein sequence ID" value="KZN44274.1"/>
    <property type="molecule type" value="Genomic_DNA"/>
</dbReference>
<keyword evidence="1" id="KW-0732">Signal</keyword>
<protein>
    <submittedName>
        <fullName evidence="2">Uncharacterized protein</fullName>
    </submittedName>
</protein>
<reference evidence="2 3" key="1">
    <citation type="submission" date="2013-07" db="EMBL/GenBank/DDBJ databases">
        <title>Comparative Genomic and Metabolomic Analysis of Twelve Strains of Pseudoalteromonas luteoviolacea.</title>
        <authorList>
            <person name="Vynne N.G."/>
            <person name="Mansson M."/>
            <person name="Gram L."/>
        </authorList>
    </citation>
    <scope>NUCLEOTIDE SEQUENCE [LARGE SCALE GENOMIC DNA]</scope>
    <source>
        <strain evidence="2 3">NCIMB 1942</strain>
    </source>
</reference>
<dbReference type="RefSeq" id="WP_063378561.1">
    <property type="nucleotide sequence ID" value="NZ_AUXT01000196.1"/>
</dbReference>
<dbReference type="OrthoDB" id="4750212at2"/>
<dbReference type="PATRIC" id="fig|1365253.3.peg.4192"/>
<dbReference type="Proteomes" id="UP000076587">
    <property type="component" value="Unassembled WGS sequence"/>
</dbReference>
<organism evidence="2 3">
    <name type="scientific">Pseudoalteromonas luteoviolacea NCIMB 1942</name>
    <dbReference type="NCBI Taxonomy" id="1365253"/>
    <lineage>
        <taxon>Bacteria</taxon>
        <taxon>Pseudomonadati</taxon>
        <taxon>Pseudomonadota</taxon>
        <taxon>Gammaproteobacteria</taxon>
        <taxon>Alteromonadales</taxon>
        <taxon>Pseudoalteromonadaceae</taxon>
        <taxon>Pseudoalteromonas</taxon>
    </lineage>
</organism>
<feature type="signal peptide" evidence="1">
    <location>
        <begin position="1"/>
        <end position="18"/>
    </location>
</feature>